<dbReference type="SUPFAM" id="SSF158446">
    <property type="entry name" value="IVS-encoded protein-like"/>
    <property type="match status" value="1"/>
</dbReference>
<dbReference type="Pfam" id="PF05635">
    <property type="entry name" value="23S_rRNA_IVP"/>
    <property type="match status" value="1"/>
</dbReference>
<evidence type="ECO:0000313" key="1">
    <source>
        <dbReference type="EMBL" id="SMD36515.1"/>
    </source>
</evidence>
<dbReference type="EMBL" id="FWYF01000003">
    <property type="protein sequence ID" value="SMD36515.1"/>
    <property type="molecule type" value="Genomic_DNA"/>
</dbReference>
<keyword evidence="2" id="KW-1185">Reference proteome</keyword>
<gene>
    <name evidence="1" type="ORF">SAMN04488029_2933</name>
</gene>
<name>A0A1W2GIN7_REIFA</name>
<dbReference type="Proteomes" id="UP000192472">
    <property type="component" value="Unassembled WGS sequence"/>
</dbReference>
<reference evidence="1 2" key="1">
    <citation type="submission" date="2017-04" db="EMBL/GenBank/DDBJ databases">
        <authorList>
            <person name="Afonso C.L."/>
            <person name="Miller P.J."/>
            <person name="Scott M.A."/>
            <person name="Spackman E."/>
            <person name="Goraichik I."/>
            <person name="Dimitrov K.M."/>
            <person name="Suarez D.L."/>
            <person name="Swayne D.E."/>
        </authorList>
    </citation>
    <scope>NUCLEOTIDE SEQUENCE [LARGE SCALE GENOMIC DNA]</scope>
    <source>
        <strain evidence="1 2">DSM 26133</strain>
    </source>
</reference>
<evidence type="ECO:0000313" key="2">
    <source>
        <dbReference type="Proteomes" id="UP000192472"/>
    </source>
</evidence>
<dbReference type="STRING" id="692418.SAMN04488029_2933"/>
<protein>
    <submittedName>
        <fullName evidence="1">Four helix bundle protein</fullName>
    </submittedName>
</protein>
<dbReference type="RefSeq" id="WP_221407863.1">
    <property type="nucleotide sequence ID" value="NZ_FWYF01000003.1"/>
</dbReference>
<dbReference type="NCBIfam" id="TIGR02436">
    <property type="entry name" value="four helix bundle protein"/>
    <property type="match status" value="1"/>
</dbReference>
<sequence>MKIESFEDLEIWQAARSVCKLIYLKSSEDSFKKDFDLVRQIRRSSGSCMDNIAEGFERGGNKELIQFLFIAKGSIGETRSQLSRALDLKYISKDDFDQLKEECLMISKKISGFIKYLKNSEFKGTKYHSGES</sequence>
<dbReference type="CDD" id="cd16377">
    <property type="entry name" value="23S_rRNA_IVP_like"/>
    <property type="match status" value="1"/>
</dbReference>
<organism evidence="1 2">
    <name type="scientific">Reichenbachiella faecimaris</name>
    <dbReference type="NCBI Taxonomy" id="692418"/>
    <lineage>
        <taxon>Bacteria</taxon>
        <taxon>Pseudomonadati</taxon>
        <taxon>Bacteroidota</taxon>
        <taxon>Cytophagia</taxon>
        <taxon>Cytophagales</taxon>
        <taxon>Reichenbachiellaceae</taxon>
        <taxon>Reichenbachiella</taxon>
    </lineage>
</organism>
<dbReference type="AlphaFoldDB" id="A0A1W2GIN7"/>
<accession>A0A1W2GIN7</accession>
<dbReference type="Gene3D" id="1.20.1440.60">
    <property type="entry name" value="23S rRNA-intervening sequence"/>
    <property type="match status" value="1"/>
</dbReference>
<dbReference type="PANTHER" id="PTHR38471">
    <property type="entry name" value="FOUR HELIX BUNDLE PROTEIN"/>
    <property type="match status" value="1"/>
</dbReference>
<dbReference type="InterPro" id="IPR036583">
    <property type="entry name" value="23S_rRNA_IVS_sf"/>
</dbReference>
<proteinExistence type="predicted"/>
<dbReference type="PANTHER" id="PTHR38471:SF2">
    <property type="entry name" value="FOUR HELIX BUNDLE PROTEIN"/>
    <property type="match status" value="1"/>
</dbReference>
<dbReference type="InterPro" id="IPR012657">
    <property type="entry name" value="23S_rRNA-intervening_sequence"/>
</dbReference>